<dbReference type="Pfam" id="PF07395">
    <property type="entry name" value="Mig-14"/>
    <property type="match status" value="1"/>
</dbReference>
<evidence type="ECO:0000313" key="1">
    <source>
        <dbReference type="EMBL" id="QLH63042.1"/>
    </source>
</evidence>
<dbReference type="GO" id="GO:0016740">
    <property type="term" value="F:transferase activity"/>
    <property type="evidence" value="ECO:0007669"/>
    <property type="project" value="UniProtKB-KW"/>
</dbReference>
<keyword evidence="1" id="KW-0808">Transferase</keyword>
<name>A0A7D5NMJ4_9GAMM</name>
<protein>
    <submittedName>
        <fullName evidence="1">GNAT family N-acetyltransferase</fullName>
    </submittedName>
</protein>
<reference evidence="1 2" key="1">
    <citation type="journal article" date="2014" name="Genome Announc.">
        <title>Whole-Genome Sequence of Serratia symbiotica Strain CWBI-2.3T, a Free-Living Symbiont of the Black Bean Aphid Aphis fabae.</title>
        <authorList>
            <person name="Foray V."/>
            <person name="Grigorescu A.S."/>
            <person name="Sabri A."/>
            <person name="Haubruge E."/>
            <person name="Lognay G."/>
            <person name="Francis F."/>
            <person name="Fauconnier M.L."/>
            <person name="Hance T."/>
            <person name="Thonart P."/>
        </authorList>
    </citation>
    <scope>NUCLEOTIDE SEQUENCE [LARGE SCALE GENOMIC DNA]</scope>
    <source>
        <strain evidence="1">CWBI-2.3</strain>
    </source>
</reference>
<dbReference type="GeneID" id="93736643"/>
<organism evidence="1 2">
    <name type="scientific">Serratia symbiotica</name>
    <dbReference type="NCBI Taxonomy" id="138074"/>
    <lineage>
        <taxon>Bacteria</taxon>
        <taxon>Pseudomonadati</taxon>
        <taxon>Pseudomonadota</taxon>
        <taxon>Gammaproteobacteria</taxon>
        <taxon>Enterobacterales</taxon>
        <taxon>Yersiniaceae</taxon>
        <taxon>Serratia</taxon>
    </lineage>
</organism>
<dbReference type="SUPFAM" id="SSF55729">
    <property type="entry name" value="Acyl-CoA N-acyltransferases (Nat)"/>
    <property type="match status" value="1"/>
</dbReference>
<sequence length="307" mass="34755">MLKKLINPAFLGWSLGTALDYEMCHHMYGGSFITHPDVLAFIHARFDCSPSVHIKRDSNGALLGAFCAWKKAHLAGDIAITQKLGIERYPFNKDEIILPFNQKLRGILPFRTKLISSLNRANIFNSTFKLNSDRAVCIAKGCGNNGFSSKTKNSRNRELNKFLAAGGEIVEQSIFSPDELTTIYFDLFESRWGHRPDNYLETVDMLTSLRSFFFGHVLFLAGKPCAFQFITKADSPTWINFDYVNGGYDKTHHSFCPGTIVTWVNIKSAYELCNSTGKTMRYSFGRPTAAYKDRWCRKEPLGRILSL</sequence>
<dbReference type="Proteomes" id="UP000042738">
    <property type="component" value="Chromosome"/>
</dbReference>
<dbReference type="InterPro" id="IPR016181">
    <property type="entry name" value="Acyl_CoA_acyltransferase"/>
</dbReference>
<proteinExistence type="predicted"/>
<accession>A0A7D5NMJ4</accession>
<dbReference type="EMBL" id="CP050855">
    <property type="protein sequence ID" value="QLH63042.1"/>
    <property type="molecule type" value="Genomic_DNA"/>
</dbReference>
<dbReference type="InterPro" id="IPR009977">
    <property type="entry name" value="Mig-14"/>
</dbReference>
<dbReference type="AlphaFoldDB" id="A0A7D5NMJ4"/>
<gene>
    <name evidence="1" type="ORF">SYMBAF_09060</name>
</gene>
<dbReference type="RefSeq" id="WP_040264951.1">
    <property type="nucleotide sequence ID" value="NZ_CP050855.1"/>
</dbReference>
<evidence type="ECO:0000313" key="2">
    <source>
        <dbReference type="Proteomes" id="UP000042738"/>
    </source>
</evidence>